<keyword evidence="2" id="KW-0489">Methyltransferase</keyword>
<dbReference type="InterPro" id="IPR011639">
    <property type="entry name" value="MethylTrfase_TaqI-like_dom"/>
</dbReference>
<name>A0A318PTR5_9PROT</name>
<dbReference type="RefSeq" id="WP_110914132.1">
    <property type="nucleotide sequence ID" value="NZ_NKUF01000029.1"/>
</dbReference>
<keyword evidence="3" id="KW-0808">Transferase</keyword>
<evidence type="ECO:0000256" key="3">
    <source>
        <dbReference type="ARBA" id="ARBA00022679"/>
    </source>
</evidence>
<feature type="domain" description="Type II methyltransferase M.TaqI-like" evidence="6">
    <location>
        <begin position="317"/>
        <end position="540"/>
    </location>
</feature>
<dbReference type="Proteomes" id="UP000248301">
    <property type="component" value="Unassembled WGS sequence"/>
</dbReference>
<comment type="catalytic activity">
    <reaction evidence="5">
        <text>a 2'-deoxyadenosine in DNA + S-adenosyl-L-methionine = an N(6)-methyl-2'-deoxyadenosine in DNA + S-adenosyl-L-homocysteine + H(+)</text>
        <dbReference type="Rhea" id="RHEA:15197"/>
        <dbReference type="Rhea" id="RHEA-COMP:12418"/>
        <dbReference type="Rhea" id="RHEA-COMP:12419"/>
        <dbReference type="ChEBI" id="CHEBI:15378"/>
        <dbReference type="ChEBI" id="CHEBI:57856"/>
        <dbReference type="ChEBI" id="CHEBI:59789"/>
        <dbReference type="ChEBI" id="CHEBI:90615"/>
        <dbReference type="ChEBI" id="CHEBI:90616"/>
        <dbReference type="EC" id="2.1.1.72"/>
    </reaction>
</comment>
<reference evidence="7 8" key="1">
    <citation type="submission" date="2017-07" db="EMBL/GenBank/DDBJ databases">
        <title>A draft genome sequence of Gluconacetobacter entanii LTH 4560.</title>
        <authorList>
            <person name="Skraban J."/>
            <person name="Cleenwerck I."/>
            <person name="Vandamme P."/>
            <person name="Trcek J."/>
        </authorList>
    </citation>
    <scope>NUCLEOTIDE SEQUENCE [LARGE SCALE GENOMIC DNA]</scope>
    <source>
        <strain evidence="7 8">LTH 4560</strain>
    </source>
</reference>
<proteinExistence type="predicted"/>
<dbReference type="Pfam" id="PF07669">
    <property type="entry name" value="Eco57I"/>
    <property type="match status" value="1"/>
</dbReference>
<sequence length="1084" mass="118182">MMPPRPEPISTPFPAWRQGNAACAEGQEPTQAHLRAGMRAALLALGQGVLDANADLRDAVGADGHVLSCLFDELLRLVCRLAFLAELEARGLLHASRAQGPSGHSFFYWLAQADASEGAAGCFAAWDGMRHVLGAMDAGDPGRGLPALGALAHPGGLPLMMAARMADRDFLSAIRSLGCRIGEGGKPRPVDWCSIGSGDLASVYEGLLEIRPCLAPDGLFMLDDGGRGNDRRISGSYYTPDSLVQALLDSTLDPVMDRAVAAGGAGGLLALRIIDPACGGGHFLLGAARRMAARLVALRPPGQQGYQAALRDVVARCIHGVDCNPMAVELTRMALWIETAMPGRPLCFLGANIRCGNALLGVADVAVLETGVPDGAYRVLGNDDPAVVRRCLRRNQRAKAEWRAPDCRTLLAPLAAELSALRGMAEDTAQEVAQKQQRFEAWWTGVSRSPLGRACDLYVAAFMLPRPAGSQADMVPTTDRLWQELAGTGDGGCMDAAIHTAIGARTLHWPLVFADIMVERGGFDVVIGNPPWDVMQLEEEEYFGTRLSAISALKGAARKAAITALGTARPELFARFTRARRQSEAMGVFVRTSGRFPLAGRGRGNTYALFTELSLALVRDDGRAGLIVPTGIATDAMTAPLLGFLVDERRLAQLVDFENSAPLFPGVHRSFKFCLLTIANAVAATRFACFLTRTQQCGDTRRSFSLSAGDIARINPNTRTMPVFRSRMDAALTRAIYARVQVFVDEARGPAGNPWEVEFRQGLFNMTSDSSLFRTAAQLAGGGWRRDGTDWLHPARMAREAPDNGDGSRYVPLYEAKMGYFYDHRHAGYAQRKGERGHRVLPQTGLREHCDPAFEIMPHYWVPRNEVMRKIGNMSSPSAFFGFRNIMSPTNERTFICNLLPPWGVGNSMTLLSPGMGWDDPRAACLIANLSSLPFDFVCRQKAGGVNLNFFIVKQLPVLPPSFYSTDDVDFILPRVLELTFTSNTMAPFARGMGHVGAPFAWDVARRALLRAELDAWYARAYGLDRRQLEYVLDPHDVMGADYPSQTFRVLRKNEMATFGEYRTRRLVLAAYDRQEMAALRPVS</sequence>
<dbReference type="OrthoDB" id="9806213at2"/>
<dbReference type="PROSITE" id="PS00092">
    <property type="entry name" value="N6_MTASE"/>
    <property type="match status" value="1"/>
</dbReference>
<dbReference type="EC" id="2.1.1.72" evidence="1"/>
<dbReference type="InterPro" id="IPR002052">
    <property type="entry name" value="DNA_methylase_N6_adenine_CS"/>
</dbReference>
<evidence type="ECO:0000256" key="5">
    <source>
        <dbReference type="ARBA" id="ARBA00047942"/>
    </source>
</evidence>
<evidence type="ECO:0000256" key="4">
    <source>
        <dbReference type="ARBA" id="ARBA00022691"/>
    </source>
</evidence>
<organism evidence="7 8">
    <name type="scientific">Gluconacetobacter entanii</name>
    <dbReference type="NCBI Taxonomy" id="108528"/>
    <lineage>
        <taxon>Bacteria</taxon>
        <taxon>Pseudomonadati</taxon>
        <taxon>Pseudomonadota</taxon>
        <taxon>Alphaproteobacteria</taxon>
        <taxon>Acetobacterales</taxon>
        <taxon>Acetobacteraceae</taxon>
        <taxon>Gluconacetobacter</taxon>
    </lineage>
</organism>
<protein>
    <recommendedName>
        <fullName evidence="1">site-specific DNA-methyltransferase (adenine-specific)</fullName>
        <ecNumber evidence="1">2.1.1.72</ecNumber>
    </recommendedName>
</protein>
<dbReference type="AlphaFoldDB" id="A0A318PTR5"/>
<dbReference type="GO" id="GO:0009007">
    <property type="term" value="F:site-specific DNA-methyltransferase (adenine-specific) activity"/>
    <property type="evidence" value="ECO:0007669"/>
    <property type="project" value="UniProtKB-EC"/>
</dbReference>
<dbReference type="SUPFAM" id="SSF53335">
    <property type="entry name" value="S-adenosyl-L-methionine-dependent methyltransferases"/>
    <property type="match status" value="1"/>
</dbReference>
<dbReference type="EMBL" id="NKUF01000029">
    <property type="protein sequence ID" value="PYD62568.1"/>
    <property type="molecule type" value="Genomic_DNA"/>
</dbReference>
<gene>
    <name evidence="7" type="ORF">CFR72_11695</name>
</gene>
<evidence type="ECO:0000259" key="6">
    <source>
        <dbReference type="Pfam" id="PF07669"/>
    </source>
</evidence>
<dbReference type="PANTHER" id="PTHR33841:SF1">
    <property type="entry name" value="DNA METHYLTRANSFERASE A"/>
    <property type="match status" value="1"/>
</dbReference>
<dbReference type="PRINTS" id="PR00507">
    <property type="entry name" value="N12N6MTFRASE"/>
</dbReference>
<dbReference type="InterPro" id="IPR050953">
    <property type="entry name" value="N4_N6_ade-DNA_methylase"/>
</dbReference>
<evidence type="ECO:0000313" key="8">
    <source>
        <dbReference type="Proteomes" id="UP000248301"/>
    </source>
</evidence>
<dbReference type="Gene3D" id="3.40.50.150">
    <property type="entry name" value="Vaccinia Virus protein VP39"/>
    <property type="match status" value="2"/>
</dbReference>
<comment type="caution">
    <text evidence="7">The sequence shown here is derived from an EMBL/GenBank/DDBJ whole genome shotgun (WGS) entry which is preliminary data.</text>
</comment>
<evidence type="ECO:0000256" key="1">
    <source>
        <dbReference type="ARBA" id="ARBA00011900"/>
    </source>
</evidence>
<evidence type="ECO:0000313" key="7">
    <source>
        <dbReference type="EMBL" id="PYD62568.1"/>
    </source>
</evidence>
<dbReference type="GO" id="GO:0003676">
    <property type="term" value="F:nucleic acid binding"/>
    <property type="evidence" value="ECO:0007669"/>
    <property type="project" value="InterPro"/>
</dbReference>
<keyword evidence="4" id="KW-0949">S-adenosyl-L-methionine</keyword>
<dbReference type="PANTHER" id="PTHR33841">
    <property type="entry name" value="DNA METHYLTRANSFERASE YEEA-RELATED"/>
    <property type="match status" value="1"/>
</dbReference>
<accession>A0A318PTR5</accession>
<dbReference type="GO" id="GO:0032259">
    <property type="term" value="P:methylation"/>
    <property type="evidence" value="ECO:0007669"/>
    <property type="project" value="UniProtKB-KW"/>
</dbReference>
<evidence type="ECO:0000256" key="2">
    <source>
        <dbReference type="ARBA" id="ARBA00022603"/>
    </source>
</evidence>
<dbReference type="GO" id="GO:0006304">
    <property type="term" value="P:DNA modification"/>
    <property type="evidence" value="ECO:0007669"/>
    <property type="project" value="InterPro"/>
</dbReference>
<dbReference type="InterPro" id="IPR029063">
    <property type="entry name" value="SAM-dependent_MTases_sf"/>
</dbReference>